<dbReference type="Proteomes" id="UP000298652">
    <property type="component" value="Chromosome 6"/>
</dbReference>
<gene>
    <name evidence="1" type="ORF">SEVIR_6G081350v2</name>
</gene>
<dbReference type="EMBL" id="CM016557">
    <property type="protein sequence ID" value="TKW09246.1"/>
    <property type="molecule type" value="Genomic_DNA"/>
</dbReference>
<reference evidence="1" key="1">
    <citation type="submission" date="2019-03" db="EMBL/GenBank/DDBJ databases">
        <title>WGS assembly of Setaria viridis.</title>
        <authorList>
            <person name="Huang P."/>
            <person name="Jenkins J."/>
            <person name="Grimwood J."/>
            <person name="Barry K."/>
            <person name="Healey A."/>
            <person name="Mamidi S."/>
            <person name="Sreedasyam A."/>
            <person name="Shu S."/>
            <person name="Feldman M."/>
            <person name="Wu J."/>
            <person name="Yu Y."/>
            <person name="Chen C."/>
            <person name="Johnson J."/>
            <person name="Rokhsar D."/>
            <person name="Baxter I."/>
            <person name="Schmutz J."/>
            <person name="Brutnell T."/>
            <person name="Kellogg E."/>
        </authorList>
    </citation>
    <scope>NUCLEOTIDE SEQUENCE [LARGE SCALE GENOMIC DNA]</scope>
</reference>
<evidence type="ECO:0000313" key="1">
    <source>
        <dbReference type="EMBL" id="TKW09246.1"/>
    </source>
</evidence>
<sequence>MWNFIGINFYDPKLGTPAVSCDNIVTIVDILVSICTEAVRFVCTSKNLVEGSVEHNCLLNQFFCVFN</sequence>
<proteinExistence type="predicted"/>
<dbReference type="Gramene" id="TKW09246">
    <property type="protein sequence ID" value="TKW09246"/>
    <property type="gene ID" value="SEVIR_6G081350v2"/>
</dbReference>
<dbReference type="AlphaFoldDB" id="A0A4V6D8F2"/>
<accession>A0A4V6D8F2</accession>
<evidence type="ECO:0000313" key="2">
    <source>
        <dbReference type="Proteomes" id="UP000298652"/>
    </source>
</evidence>
<organism evidence="1 2">
    <name type="scientific">Setaria viridis</name>
    <name type="common">Green bristlegrass</name>
    <name type="synonym">Setaria italica subsp. viridis</name>
    <dbReference type="NCBI Taxonomy" id="4556"/>
    <lineage>
        <taxon>Eukaryota</taxon>
        <taxon>Viridiplantae</taxon>
        <taxon>Streptophyta</taxon>
        <taxon>Embryophyta</taxon>
        <taxon>Tracheophyta</taxon>
        <taxon>Spermatophyta</taxon>
        <taxon>Magnoliopsida</taxon>
        <taxon>Liliopsida</taxon>
        <taxon>Poales</taxon>
        <taxon>Poaceae</taxon>
        <taxon>PACMAD clade</taxon>
        <taxon>Panicoideae</taxon>
        <taxon>Panicodae</taxon>
        <taxon>Paniceae</taxon>
        <taxon>Cenchrinae</taxon>
        <taxon>Setaria</taxon>
    </lineage>
</organism>
<keyword evidence="2" id="KW-1185">Reference proteome</keyword>
<name>A0A4V6D8F2_SETVI</name>
<protein>
    <submittedName>
        <fullName evidence="1">Uncharacterized protein</fullName>
    </submittedName>
</protein>